<accession>A0ABW5SHX4</accession>
<name>A0ABW5SHX4_9BACL</name>
<sequence length="116" mass="13306">MENMEIILEDFPKVELDKLVYNELEVSSSEVKSSHFYDHNSGSDIKFYQIKSFSDVLSPIGTGNVYLKQLEIGSQLNDVMIIFSFNEDVGGVTFNFSENELYEGKSLEVRQKVKKH</sequence>
<comment type="caution">
    <text evidence="1">The sequence shown here is derived from an EMBL/GenBank/DDBJ whole genome shotgun (WGS) entry which is preliminary data.</text>
</comment>
<protein>
    <submittedName>
        <fullName evidence="1">Uncharacterized protein</fullName>
    </submittedName>
</protein>
<reference evidence="2" key="1">
    <citation type="journal article" date="2019" name="Int. J. Syst. Evol. Microbiol.">
        <title>The Global Catalogue of Microorganisms (GCM) 10K type strain sequencing project: providing services to taxonomists for standard genome sequencing and annotation.</title>
        <authorList>
            <consortium name="The Broad Institute Genomics Platform"/>
            <consortium name="The Broad Institute Genome Sequencing Center for Infectious Disease"/>
            <person name="Wu L."/>
            <person name="Ma J."/>
        </authorList>
    </citation>
    <scope>NUCLEOTIDE SEQUENCE [LARGE SCALE GENOMIC DNA]</scope>
    <source>
        <strain evidence="2">KCTC 33849</strain>
    </source>
</reference>
<dbReference type="Proteomes" id="UP001597540">
    <property type="component" value="Unassembled WGS sequence"/>
</dbReference>
<dbReference type="EMBL" id="JBHUMJ010000002">
    <property type="protein sequence ID" value="MFD2698985.1"/>
    <property type="molecule type" value="Genomic_DNA"/>
</dbReference>
<evidence type="ECO:0000313" key="1">
    <source>
        <dbReference type="EMBL" id="MFD2698985.1"/>
    </source>
</evidence>
<organism evidence="1 2">
    <name type="scientific">Paenibacillus shunpengii</name>
    <dbReference type="NCBI Taxonomy" id="2054424"/>
    <lineage>
        <taxon>Bacteria</taxon>
        <taxon>Bacillati</taxon>
        <taxon>Bacillota</taxon>
        <taxon>Bacilli</taxon>
        <taxon>Bacillales</taxon>
        <taxon>Paenibacillaceae</taxon>
        <taxon>Paenibacillus</taxon>
    </lineage>
</organism>
<keyword evidence="2" id="KW-1185">Reference proteome</keyword>
<gene>
    <name evidence="1" type="ORF">ACFSVM_00755</name>
</gene>
<proteinExistence type="predicted"/>
<dbReference type="RefSeq" id="WP_256702765.1">
    <property type="nucleotide sequence ID" value="NZ_JBHUMJ010000002.1"/>
</dbReference>
<evidence type="ECO:0000313" key="2">
    <source>
        <dbReference type="Proteomes" id="UP001597540"/>
    </source>
</evidence>